<sequence length="304" mass="32483">MPAGVTTLLRSLFFLLFLFAVPASAAAPPATWPLEHFVQWQPEWGNKTIEAGGLRVRTVMRRCGETRPVSEACSPGSRYLVAVVSGGRMATTTLVGQPGSAAYLGIGKLTPDAKMSSVILISHSGASAGCVTIDLAVPEGRVFRSAKLAAEGSDSLCAVDPEMLEWPRDLAGRSRAEFVLRDTAFHCRFTSCAASRLPPRVIAFVHGDSVDVSRDPALAPLYRREMAAMRDACEQERDEAQGACAAYAADAARLGLLSEAWTVIEAQVQRGCRVARPEDCADATRIPEAFPAALASVLSTQGYR</sequence>
<feature type="signal peptide" evidence="1">
    <location>
        <begin position="1"/>
        <end position="25"/>
    </location>
</feature>
<feature type="chain" id="PRO_5021386787" description="DUF1311 domain-containing protein" evidence="1">
    <location>
        <begin position="26"/>
        <end position="304"/>
    </location>
</feature>
<evidence type="ECO:0008006" key="4">
    <source>
        <dbReference type="Google" id="ProtNLM"/>
    </source>
</evidence>
<dbReference type="Proteomes" id="UP000298213">
    <property type="component" value="Unassembled WGS sequence"/>
</dbReference>
<gene>
    <name evidence="2" type="ORF">E2493_05745</name>
</gene>
<dbReference type="EMBL" id="SPDV01000008">
    <property type="protein sequence ID" value="TFI59340.1"/>
    <property type="molecule type" value="Genomic_DNA"/>
</dbReference>
<dbReference type="AlphaFoldDB" id="A0A4Y8ZTK0"/>
<evidence type="ECO:0000313" key="2">
    <source>
        <dbReference type="EMBL" id="TFI59340.1"/>
    </source>
</evidence>
<proteinExistence type="predicted"/>
<comment type="caution">
    <text evidence="2">The sequence shown here is derived from an EMBL/GenBank/DDBJ whole genome shotgun (WGS) entry which is preliminary data.</text>
</comment>
<keyword evidence="3" id="KW-1185">Reference proteome</keyword>
<dbReference type="OrthoDB" id="1522627at2"/>
<organism evidence="2 3">
    <name type="scientific">Sphingomonas parva</name>
    <dbReference type="NCBI Taxonomy" id="2555898"/>
    <lineage>
        <taxon>Bacteria</taxon>
        <taxon>Pseudomonadati</taxon>
        <taxon>Pseudomonadota</taxon>
        <taxon>Alphaproteobacteria</taxon>
        <taxon>Sphingomonadales</taxon>
        <taxon>Sphingomonadaceae</taxon>
        <taxon>Sphingomonas</taxon>
    </lineage>
</organism>
<keyword evidence="1" id="KW-0732">Signal</keyword>
<evidence type="ECO:0000256" key="1">
    <source>
        <dbReference type="SAM" id="SignalP"/>
    </source>
</evidence>
<dbReference type="RefSeq" id="WP_135084632.1">
    <property type="nucleotide sequence ID" value="NZ_SPDV01000008.1"/>
</dbReference>
<reference evidence="2 3" key="1">
    <citation type="submission" date="2019-03" db="EMBL/GenBank/DDBJ databases">
        <title>Genome sequence of Sphingomonas sp. 17J27-24.</title>
        <authorList>
            <person name="Kim M."/>
            <person name="Maeng S."/>
            <person name="Sathiyaraj S."/>
        </authorList>
    </citation>
    <scope>NUCLEOTIDE SEQUENCE [LARGE SCALE GENOMIC DNA]</scope>
    <source>
        <strain evidence="2 3">17J27-24</strain>
    </source>
</reference>
<protein>
    <recommendedName>
        <fullName evidence="4">DUF1311 domain-containing protein</fullName>
    </recommendedName>
</protein>
<name>A0A4Y8ZTK0_9SPHN</name>
<accession>A0A4Y8ZTK0</accession>
<evidence type="ECO:0000313" key="3">
    <source>
        <dbReference type="Proteomes" id="UP000298213"/>
    </source>
</evidence>